<dbReference type="GO" id="GO:0016491">
    <property type="term" value="F:oxidoreductase activity"/>
    <property type="evidence" value="ECO:0007669"/>
    <property type="project" value="UniProtKB-KW"/>
</dbReference>
<reference evidence="3 4" key="1">
    <citation type="submission" date="2018-05" db="EMBL/GenBank/DDBJ databases">
        <title>Draft genome sequence of Scytalidium lignicola DSM 105466, a ubiquitous saprotrophic fungus.</title>
        <authorList>
            <person name="Buettner E."/>
            <person name="Gebauer A.M."/>
            <person name="Hofrichter M."/>
            <person name="Liers C."/>
            <person name="Kellner H."/>
        </authorList>
    </citation>
    <scope>NUCLEOTIDE SEQUENCE [LARGE SCALE GENOMIC DNA]</scope>
    <source>
        <strain evidence="3 4">DSM 105466</strain>
    </source>
</reference>
<dbReference type="PRINTS" id="PR00081">
    <property type="entry name" value="GDHRDH"/>
</dbReference>
<organism evidence="3 4">
    <name type="scientific">Scytalidium lignicola</name>
    <name type="common">Hyphomycete</name>
    <dbReference type="NCBI Taxonomy" id="5539"/>
    <lineage>
        <taxon>Eukaryota</taxon>
        <taxon>Fungi</taxon>
        <taxon>Dikarya</taxon>
        <taxon>Ascomycota</taxon>
        <taxon>Pezizomycotina</taxon>
        <taxon>Leotiomycetes</taxon>
        <taxon>Leotiomycetes incertae sedis</taxon>
        <taxon>Scytalidium</taxon>
    </lineage>
</organism>
<comment type="caution">
    <text evidence="3">The sequence shown here is derived from an EMBL/GenBank/DDBJ whole genome shotgun (WGS) entry which is preliminary data.</text>
</comment>
<protein>
    <submittedName>
        <fullName evidence="3">Uncharacterized protein</fullName>
    </submittedName>
</protein>
<dbReference type="InterPro" id="IPR002347">
    <property type="entry name" value="SDR_fam"/>
</dbReference>
<keyword evidence="4" id="KW-1185">Reference proteome</keyword>
<dbReference type="PANTHER" id="PTHR43180">
    <property type="entry name" value="3-OXOACYL-(ACYL-CARRIER-PROTEIN) REDUCTASE (AFU_ORTHOLOGUE AFUA_6G11210)"/>
    <property type="match status" value="1"/>
</dbReference>
<evidence type="ECO:0000256" key="2">
    <source>
        <dbReference type="ARBA" id="ARBA00023002"/>
    </source>
</evidence>
<feature type="non-terminal residue" evidence="3">
    <location>
        <position position="1"/>
    </location>
</feature>
<dbReference type="Gene3D" id="3.40.50.720">
    <property type="entry name" value="NAD(P)-binding Rossmann-like Domain"/>
    <property type="match status" value="1"/>
</dbReference>
<proteinExistence type="inferred from homology"/>
<gene>
    <name evidence="3" type="ORF">B7463_g5136</name>
</gene>
<name>A0A3E2HDG2_SCYLI</name>
<feature type="non-terminal residue" evidence="3">
    <location>
        <position position="124"/>
    </location>
</feature>
<dbReference type="SUPFAM" id="SSF51735">
    <property type="entry name" value="NAD(P)-binding Rossmann-fold domains"/>
    <property type="match status" value="1"/>
</dbReference>
<dbReference type="OrthoDB" id="294295at2759"/>
<dbReference type="PANTHER" id="PTHR43180:SF33">
    <property type="entry name" value="15-HYDROXYPROSTAGLANDIN DEHYDROGENASE [NAD(+)]-LIKE"/>
    <property type="match status" value="1"/>
</dbReference>
<dbReference type="STRING" id="5539.A0A3E2HDG2"/>
<dbReference type="OMA" id="GHLDVFH"/>
<dbReference type="Pfam" id="PF00106">
    <property type="entry name" value="adh_short"/>
    <property type="match status" value="1"/>
</dbReference>
<dbReference type="InterPro" id="IPR036291">
    <property type="entry name" value="NAD(P)-bd_dom_sf"/>
</dbReference>
<dbReference type="Proteomes" id="UP000258309">
    <property type="component" value="Unassembled WGS sequence"/>
</dbReference>
<comment type="similarity">
    <text evidence="1">Belongs to the short-chain dehydrogenases/reductases (SDR) family.</text>
</comment>
<dbReference type="AlphaFoldDB" id="A0A3E2HDG2"/>
<accession>A0A3E2HDG2</accession>
<dbReference type="EMBL" id="NCSJ02000081">
    <property type="protein sequence ID" value="RFU31193.1"/>
    <property type="molecule type" value="Genomic_DNA"/>
</dbReference>
<keyword evidence="2" id="KW-0560">Oxidoreductase</keyword>
<evidence type="ECO:0000313" key="3">
    <source>
        <dbReference type="EMBL" id="RFU31193.1"/>
    </source>
</evidence>
<sequence length="124" mass="13161">MGRLNDKVAIVTGAGSGFGEAIAHGFVSEGAHVIVADIADVSGKRVVDEIDQKNYPPGESAAFLQLDVTSRSDWESAFALARSRLGKLDIIVNNAGTTYRKQASTEVTEADSIKSSRLMSKAFT</sequence>
<evidence type="ECO:0000256" key="1">
    <source>
        <dbReference type="ARBA" id="ARBA00006484"/>
    </source>
</evidence>
<evidence type="ECO:0000313" key="4">
    <source>
        <dbReference type="Proteomes" id="UP000258309"/>
    </source>
</evidence>